<dbReference type="KEGG" id="srt:Srot_1086"/>
<accession>D6ZF35</accession>
<dbReference type="InterPro" id="IPR025339">
    <property type="entry name" value="DUF4245"/>
</dbReference>
<proteinExistence type="predicted"/>
<dbReference type="OrthoDB" id="4772660at2"/>
<dbReference type="STRING" id="640132.Srot_1086"/>
<dbReference type="EMBL" id="CP001958">
    <property type="protein sequence ID" value="ADG97559.1"/>
    <property type="molecule type" value="Genomic_DNA"/>
</dbReference>
<organism evidence="1 2">
    <name type="scientific">Segniliparus rotundus (strain ATCC BAA-972 / CDC 1076 / CIP 108378 / DSM 44985 / JCM 13578)</name>
    <dbReference type="NCBI Taxonomy" id="640132"/>
    <lineage>
        <taxon>Bacteria</taxon>
        <taxon>Bacillati</taxon>
        <taxon>Actinomycetota</taxon>
        <taxon>Actinomycetes</taxon>
        <taxon>Mycobacteriales</taxon>
        <taxon>Segniliparaceae</taxon>
        <taxon>Segniliparus</taxon>
    </lineage>
</organism>
<keyword evidence="2" id="KW-1185">Reference proteome</keyword>
<dbReference type="AlphaFoldDB" id="D6ZF35"/>
<name>D6ZF35_SEGRD</name>
<dbReference type="HOGENOM" id="CLU_095244_0_1_11"/>
<evidence type="ECO:0000313" key="2">
    <source>
        <dbReference type="Proteomes" id="UP000002247"/>
    </source>
</evidence>
<dbReference type="Proteomes" id="UP000002247">
    <property type="component" value="Chromosome"/>
</dbReference>
<dbReference type="RefSeq" id="WP_013138015.1">
    <property type="nucleotide sequence ID" value="NC_014168.1"/>
</dbReference>
<dbReference type="Pfam" id="PF14030">
    <property type="entry name" value="DUF4245"/>
    <property type="match status" value="1"/>
</dbReference>
<reference evidence="1 2" key="1">
    <citation type="journal article" date="2010" name="Stand. Genomic Sci.">
        <title>Complete genome sequence of Segniliparus rotundus type strain (CDC 1076).</title>
        <authorList>
            <person name="Sikorski J."/>
            <person name="Lapidus A."/>
            <person name="Copeland A."/>
            <person name="Misra M."/>
            <person name="Glavina Del Rio T."/>
            <person name="Nolan M."/>
            <person name="Lucas S."/>
            <person name="Chen F."/>
            <person name="Tice H."/>
            <person name="Cheng J.F."/>
            <person name="Jando M."/>
            <person name="Schneider S."/>
            <person name="Bruce D."/>
            <person name="Goodwin L."/>
            <person name="Pitluck S."/>
            <person name="Liolios K."/>
            <person name="Mikhailova N."/>
            <person name="Pati A."/>
            <person name="Ivanova N."/>
            <person name="Mavromatis K."/>
            <person name="Chen A."/>
            <person name="Palaniappan K."/>
            <person name="Chertkov O."/>
            <person name="Land M."/>
            <person name="Hauser L."/>
            <person name="Chang Y.J."/>
            <person name="Jeffries C.D."/>
            <person name="Brettin T."/>
            <person name="Detter J.C."/>
            <person name="Han C."/>
            <person name="Rohde M."/>
            <person name="Goker M."/>
            <person name="Bristow J."/>
            <person name="Eisen J.A."/>
            <person name="Markowitz V."/>
            <person name="Hugenholtz P."/>
            <person name="Kyrpides N.C."/>
            <person name="Klenk H.P."/>
        </authorList>
    </citation>
    <scope>NUCLEOTIDE SEQUENCE [LARGE SCALE GENOMIC DNA]</scope>
    <source>
        <strain evidence="2">ATCC BAA-972 / CDC 1076 / CIP 108378 / DSM 44985 / JCM 13578</strain>
    </source>
</reference>
<sequence>MSTQKKHRLLHDQRDMLLSLAPLVLGCLLVAGLAGQCSFSPSGFSGPAKAVSEIKNVDAKRSLEEAARFFPFPVRTPVAPEQWRTIAVDRGEINRVNMKNAGLRSEQISVNYLSPAGRAYRLTQTDAAVADVISWLGLAKSEDKGARDTGAAHWAVVGQGPNKAWIWDDGRSRIALCATNGDDGAFERLAAAVVAAPIAHAEHE</sequence>
<gene>
    <name evidence="1" type="ordered locus">Srot_1086</name>
</gene>
<evidence type="ECO:0000313" key="1">
    <source>
        <dbReference type="EMBL" id="ADG97559.1"/>
    </source>
</evidence>
<dbReference type="PROSITE" id="PS51257">
    <property type="entry name" value="PROKAR_LIPOPROTEIN"/>
    <property type="match status" value="1"/>
</dbReference>
<protein>
    <submittedName>
        <fullName evidence="1">Uncharacterized protein</fullName>
    </submittedName>
</protein>